<dbReference type="PROSITE" id="PS00107">
    <property type="entry name" value="PROTEIN_KINASE_ATP"/>
    <property type="match status" value="1"/>
</dbReference>
<dbReference type="InterPro" id="IPR017441">
    <property type="entry name" value="Protein_kinase_ATP_BS"/>
</dbReference>
<dbReference type="PROSITE" id="PS00108">
    <property type="entry name" value="PROTEIN_KINASE_ST"/>
    <property type="match status" value="1"/>
</dbReference>
<evidence type="ECO:0000256" key="5">
    <source>
        <dbReference type="ARBA" id="ARBA00022777"/>
    </source>
</evidence>
<evidence type="ECO:0000256" key="1">
    <source>
        <dbReference type="ARBA" id="ARBA00012513"/>
    </source>
</evidence>
<reference evidence="9 10" key="1">
    <citation type="submission" date="2023-07" db="EMBL/GenBank/DDBJ databases">
        <title>Sequencing the genomes of 1000 actinobacteria strains.</title>
        <authorList>
            <person name="Klenk H.-P."/>
        </authorList>
    </citation>
    <scope>NUCLEOTIDE SEQUENCE [LARGE SCALE GENOMIC DNA]</scope>
    <source>
        <strain evidence="9 10">DSM 45805</strain>
    </source>
</reference>
<evidence type="ECO:0000256" key="7">
    <source>
        <dbReference type="PROSITE-ProRule" id="PRU10141"/>
    </source>
</evidence>
<keyword evidence="4 7" id="KW-0547">Nucleotide-binding</keyword>
<keyword evidence="5 9" id="KW-0418">Kinase</keyword>
<dbReference type="GO" id="GO:0004674">
    <property type="term" value="F:protein serine/threonine kinase activity"/>
    <property type="evidence" value="ECO:0007669"/>
    <property type="project" value="UniProtKB-KW"/>
</dbReference>
<evidence type="ECO:0000259" key="8">
    <source>
        <dbReference type="PROSITE" id="PS50011"/>
    </source>
</evidence>
<evidence type="ECO:0000256" key="6">
    <source>
        <dbReference type="ARBA" id="ARBA00022840"/>
    </source>
</evidence>
<evidence type="ECO:0000313" key="9">
    <source>
        <dbReference type="EMBL" id="MDQ0376457.1"/>
    </source>
</evidence>
<gene>
    <name evidence="9" type="ORF">FB470_000451</name>
</gene>
<dbReference type="InterPro" id="IPR011009">
    <property type="entry name" value="Kinase-like_dom_sf"/>
</dbReference>
<keyword evidence="2 9" id="KW-0723">Serine/threonine-protein kinase</keyword>
<dbReference type="SUPFAM" id="SSF56112">
    <property type="entry name" value="Protein kinase-like (PK-like)"/>
    <property type="match status" value="1"/>
</dbReference>
<sequence>MDIGERYRLGERIGGGGSADVHRAWDRVAGREVAVKLFRAGASAAQKRRQEQELRILDRLRHPGLIPLYDSGVRDGRAYLVMRLVPGPSLADRIADGPLPVDETLELGSGLADALAHVHRAGITHRDVKPANVLLAPDGPVLGDFGVAQGLDGARFATSSAVVGTAAYMAPEQVRGAPVGPPADVFALALVLLECLSGHREYRGSLTECAVARLLREPKVPDGLPPHVADVLTRMGNRDPSARPEAREVAGVLRAPAPAVLRPRRRRGLADVVKAAASVAFSLG</sequence>
<dbReference type="Proteomes" id="UP001229651">
    <property type="component" value="Unassembled WGS sequence"/>
</dbReference>
<keyword evidence="10" id="KW-1185">Reference proteome</keyword>
<dbReference type="Pfam" id="PF00069">
    <property type="entry name" value="Pkinase"/>
    <property type="match status" value="1"/>
</dbReference>
<evidence type="ECO:0000256" key="2">
    <source>
        <dbReference type="ARBA" id="ARBA00022527"/>
    </source>
</evidence>
<dbReference type="PROSITE" id="PS50011">
    <property type="entry name" value="PROTEIN_KINASE_DOM"/>
    <property type="match status" value="1"/>
</dbReference>
<dbReference type="SMART" id="SM00220">
    <property type="entry name" value="S_TKc"/>
    <property type="match status" value="1"/>
</dbReference>
<protein>
    <recommendedName>
        <fullName evidence="1">non-specific serine/threonine protein kinase</fullName>
        <ecNumber evidence="1">2.7.11.1</ecNumber>
    </recommendedName>
</protein>
<keyword evidence="3" id="KW-0808">Transferase</keyword>
<evidence type="ECO:0000256" key="3">
    <source>
        <dbReference type="ARBA" id="ARBA00022679"/>
    </source>
</evidence>
<accession>A0ABU0EMI6</accession>
<organism evidence="9 10">
    <name type="scientific">Amycolatopsis thermophila</name>
    <dbReference type="NCBI Taxonomy" id="206084"/>
    <lineage>
        <taxon>Bacteria</taxon>
        <taxon>Bacillati</taxon>
        <taxon>Actinomycetota</taxon>
        <taxon>Actinomycetes</taxon>
        <taxon>Pseudonocardiales</taxon>
        <taxon>Pseudonocardiaceae</taxon>
        <taxon>Amycolatopsis</taxon>
    </lineage>
</organism>
<dbReference type="InterPro" id="IPR000719">
    <property type="entry name" value="Prot_kinase_dom"/>
</dbReference>
<dbReference type="PANTHER" id="PTHR43289">
    <property type="entry name" value="MITOGEN-ACTIVATED PROTEIN KINASE KINASE KINASE 20-RELATED"/>
    <property type="match status" value="1"/>
</dbReference>
<feature type="domain" description="Protein kinase" evidence="8">
    <location>
        <begin position="7"/>
        <end position="260"/>
    </location>
</feature>
<dbReference type="EMBL" id="JAUSUT010000001">
    <property type="protein sequence ID" value="MDQ0376457.1"/>
    <property type="molecule type" value="Genomic_DNA"/>
</dbReference>
<evidence type="ECO:0000313" key="10">
    <source>
        <dbReference type="Proteomes" id="UP001229651"/>
    </source>
</evidence>
<dbReference type="Gene3D" id="1.10.510.10">
    <property type="entry name" value="Transferase(Phosphotransferase) domain 1"/>
    <property type="match status" value="1"/>
</dbReference>
<dbReference type="EC" id="2.7.11.1" evidence="1"/>
<dbReference type="InterPro" id="IPR008271">
    <property type="entry name" value="Ser/Thr_kinase_AS"/>
</dbReference>
<keyword evidence="6 7" id="KW-0067">ATP-binding</keyword>
<evidence type="ECO:0000256" key="4">
    <source>
        <dbReference type="ARBA" id="ARBA00022741"/>
    </source>
</evidence>
<proteinExistence type="predicted"/>
<dbReference type="CDD" id="cd14014">
    <property type="entry name" value="STKc_PknB_like"/>
    <property type="match status" value="1"/>
</dbReference>
<dbReference type="RefSeq" id="WP_306988312.1">
    <property type="nucleotide sequence ID" value="NZ_JAUSUT010000001.1"/>
</dbReference>
<feature type="binding site" evidence="7">
    <location>
        <position position="36"/>
    </location>
    <ligand>
        <name>ATP</name>
        <dbReference type="ChEBI" id="CHEBI:30616"/>
    </ligand>
</feature>
<comment type="caution">
    <text evidence="9">The sequence shown here is derived from an EMBL/GenBank/DDBJ whole genome shotgun (WGS) entry which is preliminary data.</text>
</comment>
<dbReference type="PANTHER" id="PTHR43289:SF6">
    <property type="entry name" value="SERINE_THREONINE-PROTEIN KINASE NEKL-3"/>
    <property type="match status" value="1"/>
</dbReference>
<name>A0ABU0EMI6_9PSEU</name>